<comment type="subcellular location">
    <subcellularLocation>
        <location evidence="1">Virion</location>
    </subcellularLocation>
</comment>
<keyword evidence="2" id="KW-1227">Viral tail protein</keyword>
<evidence type="ECO:0000259" key="4">
    <source>
        <dbReference type="Pfam" id="PF03906"/>
    </source>
</evidence>
<gene>
    <name evidence="5" type="ORF">UFOVP403_30</name>
</gene>
<organism evidence="5">
    <name type="scientific">uncultured Caudovirales phage</name>
    <dbReference type="NCBI Taxonomy" id="2100421"/>
    <lineage>
        <taxon>Viruses</taxon>
        <taxon>Duplodnaviria</taxon>
        <taxon>Heunggongvirae</taxon>
        <taxon>Uroviricota</taxon>
        <taxon>Caudoviricetes</taxon>
        <taxon>Peduoviridae</taxon>
        <taxon>Maltschvirus</taxon>
        <taxon>Maltschvirus maltsch</taxon>
    </lineage>
</organism>
<feature type="domain" description="Bacteriophage T7 tail fibre protein-like N-terminal" evidence="4">
    <location>
        <begin position="19"/>
        <end position="112"/>
    </location>
</feature>
<dbReference type="EMBL" id="LR796375">
    <property type="protein sequence ID" value="CAB4140494.1"/>
    <property type="molecule type" value="Genomic_DNA"/>
</dbReference>
<keyword evidence="3" id="KW-0946">Virion</keyword>
<evidence type="ECO:0000256" key="2">
    <source>
        <dbReference type="ARBA" id="ARBA00022732"/>
    </source>
</evidence>
<proteinExistence type="predicted"/>
<name>A0A6J5M126_9CAUD</name>
<evidence type="ECO:0000256" key="3">
    <source>
        <dbReference type="ARBA" id="ARBA00022844"/>
    </source>
</evidence>
<evidence type="ECO:0000313" key="5">
    <source>
        <dbReference type="EMBL" id="CAB4140494.1"/>
    </source>
</evidence>
<accession>A0A6J5M126</accession>
<sequence length="578" mass="58957">MPLSYQLHVTSTSTTGPFSFAAIDGYLSLSHIDVYINDQEIAAFTVNEQTKQITLNSAVPAGTAVRIQRNTPNTEAGRVIDFTDGSVLTADDLDKASRQTLYITQEANDTATVNGMAKNPEETAWDADNLRIINVGSPLSSNDAANKTWVESQIVNNSISLTGQNWNANNRKITNLTNGTASNEAVTRGYVDGVVFQGDGFAVPQTWTFAGTGGNSYVLPSPTPFGTDPNMFLVEVGGVIQNPANYNIIGATNTLQFSAGSPPNGSQIIVRNFGYARNIASFGDLVTFNNGIAVTGNANVTGTVTAAGFSGPISGAVTGNVTGNVQGNVTGNVTGNLTGTVQTAAQPNITSVGTLGSLAVTNNLAVDTDTLLVDATNDRVGINIANPTEALDVVGNGKFSGNVAITGNISAANLASLAGGLRQVVEMSASTQTSTLTSAGGVFSDTGILLSITPTQASSRLIILASVNAFAGTTGGAAVGSVSCDLKIEGGTGATPASWSLVKLYKNAVGIIDSIAQESIVTSNVFLFAVVSPGTTGTVTYKITVAKSGTGVAANVLTAGVNMASTSISSLALIEIGV</sequence>
<protein>
    <submittedName>
        <fullName evidence="5">Bacteriophage T7 tail fibre protein</fullName>
    </submittedName>
</protein>
<dbReference type="Pfam" id="PF03906">
    <property type="entry name" value="Phage_T7_tail"/>
    <property type="match status" value="1"/>
</dbReference>
<evidence type="ECO:0000256" key="1">
    <source>
        <dbReference type="ARBA" id="ARBA00004328"/>
    </source>
</evidence>
<dbReference type="InterPro" id="IPR005604">
    <property type="entry name" value="Phage_T7_tail_fibre-like_N"/>
</dbReference>
<reference evidence="5" key="1">
    <citation type="submission" date="2020-04" db="EMBL/GenBank/DDBJ databases">
        <authorList>
            <person name="Chiriac C."/>
            <person name="Salcher M."/>
            <person name="Ghai R."/>
            <person name="Kavagutti S V."/>
        </authorList>
    </citation>
    <scope>NUCLEOTIDE SEQUENCE</scope>
</reference>
<dbReference type="GO" id="GO:0098015">
    <property type="term" value="C:virus tail"/>
    <property type="evidence" value="ECO:0007669"/>
    <property type="project" value="UniProtKB-KW"/>
</dbReference>